<evidence type="ECO:0000256" key="1">
    <source>
        <dbReference type="ARBA" id="ARBA00009995"/>
    </source>
</evidence>
<gene>
    <name evidence="3" type="ORF">M5K25_002144</name>
</gene>
<dbReference type="SUPFAM" id="SSF53756">
    <property type="entry name" value="UDP-Glycosyltransferase/glycogen phosphorylase"/>
    <property type="match status" value="1"/>
</dbReference>
<dbReference type="PANTHER" id="PTHR48045">
    <property type="entry name" value="UDP-GLYCOSYLTRANSFERASE 72B1"/>
    <property type="match status" value="1"/>
</dbReference>
<evidence type="ECO:0000313" key="3">
    <source>
        <dbReference type="EMBL" id="KAL0927920.1"/>
    </source>
</evidence>
<keyword evidence="4" id="KW-1185">Reference proteome</keyword>
<accession>A0ABD0VTP1</accession>
<name>A0ABD0VTP1_DENTH</name>
<dbReference type="InterPro" id="IPR002213">
    <property type="entry name" value="UDP_glucos_trans"/>
</dbReference>
<proteinExistence type="inferred from homology"/>
<protein>
    <submittedName>
        <fullName evidence="3">Uncharacterized protein</fullName>
    </submittedName>
</protein>
<dbReference type="Pfam" id="PF00201">
    <property type="entry name" value="UDPGT"/>
    <property type="match status" value="1"/>
</dbReference>
<dbReference type="FunFam" id="3.40.50.2000:FF:000037">
    <property type="entry name" value="Glycosyltransferase"/>
    <property type="match status" value="1"/>
</dbReference>
<dbReference type="Proteomes" id="UP001552299">
    <property type="component" value="Unassembled WGS sequence"/>
</dbReference>
<sequence length="421" mass="48197">MGHLLPFFELSKSLALKGLQISFFTTPSNIHHLHSIPKTLTPLLKLISCSSSAMNIENTSDPHFVDNRPLLNQTFDALEPHLVAFLSDPSHCQPNWIIYDFPAISWAPALASHFSINSAFFCIINTASFTFLDHYVKHDLAKKLATGSDFILFPTTMALRHFEAIQILPFHPKEKDRRTNEFILCRTFREFESKWIDLLGENCIPVGFIPSSFDDEESETWMRISKWIDKQKEQFVIYVLFETEAILTRDQIDEIALGLEKSELPFLWILRVGLPPPGFVERTTERGLVWMGWVPQSRLLAHRAIGGFLTHGGWNSIVEGMVVGAAMAVFPIQYEQGLTARHLVESGYAVEIVRNDEDGYFSGEEIARKLRIVMVEEEGEEVRKKARMGKEIFGSKKLQDEYITELVKTLWQKHQMTNKPI</sequence>
<dbReference type="AlphaFoldDB" id="A0ABD0VTP1"/>
<dbReference type="EMBL" id="JANQDX010000002">
    <property type="protein sequence ID" value="KAL0927920.1"/>
    <property type="molecule type" value="Genomic_DNA"/>
</dbReference>
<reference evidence="3 4" key="1">
    <citation type="journal article" date="2024" name="Plant Biotechnol. J.">
        <title>Dendrobium thyrsiflorum genome and its molecular insights into genes involved in important horticultural traits.</title>
        <authorList>
            <person name="Chen B."/>
            <person name="Wang J.Y."/>
            <person name="Zheng P.J."/>
            <person name="Li K.L."/>
            <person name="Liang Y.M."/>
            <person name="Chen X.F."/>
            <person name="Zhang C."/>
            <person name="Zhao X."/>
            <person name="He X."/>
            <person name="Zhang G.Q."/>
            <person name="Liu Z.J."/>
            <person name="Xu Q."/>
        </authorList>
    </citation>
    <scope>NUCLEOTIDE SEQUENCE [LARGE SCALE GENOMIC DNA]</scope>
    <source>
        <strain evidence="3">GZMU011</strain>
    </source>
</reference>
<dbReference type="GO" id="GO:0016757">
    <property type="term" value="F:glycosyltransferase activity"/>
    <property type="evidence" value="ECO:0007669"/>
    <property type="project" value="UniProtKB-ARBA"/>
</dbReference>
<comment type="caution">
    <text evidence="3">The sequence shown here is derived from an EMBL/GenBank/DDBJ whole genome shotgun (WGS) entry which is preliminary data.</text>
</comment>
<evidence type="ECO:0000256" key="2">
    <source>
        <dbReference type="ARBA" id="ARBA00022679"/>
    </source>
</evidence>
<evidence type="ECO:0000313" key="4">
    <source>
        <dbReference type="Proteomes" id="UP001552299"/>
    </source>
</evidence>
<dbReference type="PANTHER" id="PTHR48045:SF20">
    <property type="entry name" value="UDP-RHAMNOSE:RHAMNOSYLTRANSFERASE 1"/>
    <property type="match status" value="1"/>
</dbReference>
<dbReference type="Gene3D" id="3.40.50.2000">
    <property type="entry name" value="Glycogen Phosphorylase B"/>
    <property type="match status" value="2"/>
</dbReference>
<keyword evidence="2" id="KW-0808">Transferase</keyword>
<organism evidence="3 4">
    <name type="scientific">Dendrobium thyrsiflorum</name>
    <name type="common">Pinecone-like raceme dendrobium</name>
    <name type="synonym">Orchid</name>
    <dbReference type="NCBI Taxonomy" id="117978"/>
    <lineage>
        <taxon>Eukaryota</taxon>
        <taxon>Viridiplantae</taxon>
        <taxon>Streptophyta</taxon>
        <taxon>Embryophyta</taxon>
        <taxon>Tracheophyta</taxon>
        <taxon>Spermatophyta</taxon>
        <taxon>Magnoliopsida</taxon>
        <taxon>Liliopsida</taxon>
        <taxon>Asparagales</taxon>
        <taxon>Orchidaceae</taxon>
        <taxon>Epidendroideae</taxon>
        <taxon>Malaxideae</taxon>
        <taxon>Dendrobiinae</taxon>
        <taxon>Dendrobium</taxon>
    </lineage>
</organism>
<comment type="similarity">
    <text evidence="1">Belongs to the UDP-glycosyltransferase family.</text>
</comment>
<dbReference type="CDD" id="cd03784">
    <property type="entry name" value="GT1_Gtf-like"/>
    <property type="match status" value="1"/>
</dbReference>